<reference evidence="1 2" key="1">
    <citation type="submission" date="2021-11" db="EMBL/GenBank/DDBJ databases">
        <title>Genomic of Niabella pedocola.</title>
        <authorList>
            <person name="Wu T."/>
        </authorList>
    </citation>
    <scope>NUCLEOTIDE SEQUENCE [LARGE SCALE GENOMIC DNA]</scope>
    <source>
        <strain evidence="1 2">JCM 31011</strain>
    </source>
</reference>
<dbReference type="Gene3D" id="2.60.220.30">
    <property type="match status" value="1"/>
</dbReference>
<dbReference type="Proteomes" id="UP001199816">
    <property type="component" value="Unassembled WGS sequence"/>
</dbReference>
<dbReference type="PROSITE" id="PS51257">
    <property type="entry name" value="PROKAR_LIPOPROTEIN"/>
    <property type="match status" value="1"/>
</dbReference>
<accession>A0ABS8PY10</accession>
<evidence type="ECO:0000313" key="1">
    <source>
        <dbReference type="EMBL" id="MCD2425954.1"/>
    </source>
</evidence>
<dbReference type="EMBL" id="JAJNEC010000007">
    <property type="protein sequence ID" value="MCD2425954.1"/>
    <property type="molecule type" value="Genomic_DNA"/>
</dbReference>
<comment type="caution">
    <text evidence="1">The sequence shown here is derived from an EMBL/GenBank/DDBJ whole genome shotgun (WGS) entry which is preliminary data.</text>
</comment>
<keyword evidence="2" id="KW-1185">Reference proteome</keyword>
<gene>
    <name evidence="1" type="ORF">LQ567_24435</name>
</gene>
<evidence type="ECO:0008006" key="3">
    <source>
        <dbReference type="Google" id="ProtNLM"/>
    </source>
</evidence>
<organism evidence="1 2">
    <name type="scientific">Niabella pedocola</name>
    <dbReference type="NCBI Taxonomy" id="1752077"/>
    <lineage>
        <taxon>Bacteria</taxon>
        <taxon>Pseudomonadati</taxon>
        <taxon>Bacteroidota</taxon>
        <taxon>Chitinophagia</taxon>
        <taxon>Chitinophagales</taxon>
        <taxon>Chitinophagaceae</taxon>
        <taxon>Niabella</taxon>
    </lineage>
</organism>
<name>A0ABS8PY10_9BACT</name>
<proteinExistence type="predicted"/>
<sequence length="439" mass="46659">MKRIYFSERLRILLLLLGFILLIAVSCKKMSLNSGTDEDPYIPEAGNSTGQITPTGEALETALTATIGPAGGTLQSADGQLRIIIPQGAVASERTFSIQRITNTNIAGTGQAYRLLPHGVQFSKPVTLSFVYDTLLFEGTVPEAVGIAYQDEKGIWWGQGAVKDATAKTLSVSTTHFSDWSLFEAFTLYPVSGAVNLAQALDLNVYNNMSDELAVPPVPGMPRPIGPQQDVTAQYIKEWKLGGAGTLIPSGSAAVYTAPASMPARNPVAVSVALKGPDATQYLLVSNIYIGPEGVTFRIDNGPWLHGTIPLGVVLAQGIHNLDAAVVSSGSNGPADAAFSLKWRGYPSGGHLNWGDSIPWFLYQPPGNTAYQQFIVAGKVITPSAGGIDFSRYTETPGGIIAGSFTLERAGKRVLTGTSATWTPVKIEGYFRTKRVAPL</sequence>
<evidence type="ECO:0000313" key="2">
    <source>
        <dbReference type="Proteomes" id="UP001199816"/>
    </source>
</evidence>
<dbReference type="RefSeq" id="WP_231008541.1">
    <property type="nucleotide sequence ID" value="NZ_JAJNEC010000007.1"/>
</dbReference>
<protein>
    <recommendedName>
        <fullName evidence="3">ZU5 domain-containing protein</fullName>
    </recommendedName>
</protein>